<keyword evidence="8" id="KW-1185">Reference proteome</keyword>
<dbReference type="PANTHER" id="PTHR43248:SF29">
    <property type="entry name" value="TRIPEPTIDYL AMINOPEPTIDASE"/>
    <property type="match status" value="1"/>
</dbReference>
<keyword evidence="3" id="KW-0378">Hydrolase</keyword>
<dbReference type="InterPro" id="IPR051601">
    <property type="entry name" value="Serine_prot/Carboxylest_S33"/>
</dbReference>
<dbReference type="Pfam" id="PF00561">
    <property type="entry name" value="Abhydrolase_1"/>
    <property type="match status" value="1"/>
</dbReference>
<evidence type="ECO:0000259" key="5">
    <source>
        <dbReference type="Pfam" id="PF00561"/>
    </source>
</evidence>
<dbReference type="PANTHER" id="PTHR43248">
    <property type="entry name" value="2-SUCCINYL-6-HYDROXY-2,4-CYCLOHEXADIENE-1-CARBOXYLATE SYNTHASE"/>
    <property type="match status" value="1"/>
</dbReference>
<evidence type="ECO:0000313" key="8">
    <source>
        <dbReference type="Proteomes" id="UP000186455"/>
    </source>
</evidence>
<dbReference type="GO" id="GO:0016787">
    <property type="term" value="F:hydrolase activity"/>
    <property type="evidence" value="ECO:0007669"/>
    <property type="project" value="UniProtKB-KW"/>
</dbReference>
<protein>
    <submittedName>
        <fullName evidence="7">Uncharacterized protein</fullName>
    </submittedName>
</protein>
<evidence type="ECO:0000256" key="2">
    <source>
        <dbReference type="ARBA" id="ARBA00022729"/>
    </source>
</evidence>
<evidence type="ECO:0000256" key="3">
    <source>
        <dbReference type="ARBA" id="ARBA00022801"/>
    </source>
</evidence>
<dbReference type="Pfam" id="PF08386">
    <property type="entry name" value="Abhydrolase_4"/>
    <property type="match status" value="1"/>
</dbReference>
<evidence type="ECO:0000313" key="7">
    <source>
        <dbReference type="EMBL" id="OKH92097.1"/>
    </source>
</evidence>
<keyword evidence="2" id="KW-0732">Signal</keyword>
<dbReference type="InterPro" id="IPR000073">
    <property type="entry name" value="AB_hydrolase_1"/>
</dbReference>
<feature type="region of interest" description="Disordered" evidence="4">
    <location>
        <begin position="1"/>
        <end position="20"/>
    </location>
</feature>
<accession>A0A1Q4V2N7</accession>
<dbReference type="SUPFAM" id="SSF53474">
    <property type="entry name" value="alpha/beta-Hydrolases"/>
    <property type="match status" value="1"/>
</dbReference>
<dbReference type="InterPro" id="IPR029058">
    <property type="entry name" value="AB_hydrolase_fold"/>
</dbReference>
<dbReference type="Gene3D" id="3.40.50.1820">
    <property type="entry name" value="alpha/beta hydrolase"/>
    <property type="match status" value="1"/>
</dbReference>
<comment type="caution">
    <text evidence="7">The sequence shown here is derived from an EMBL/GenBank/DDBJ whole genome shotgun (WGS) entry which is preliminary data.</text>
</comment>
<evidence type="ECO:0000256" key="4">
    <source>
        <dbReference type="SAM" id="MobiDB-lite"/>
    </source>
</evidence>
<reference evidence="7 8" key="1">
    <citation type="submission" date="2015-06" db="EMBL/GenBank/DDBJ databases">
        <title>Cloning and characterization of the uncialamcin biosynthetic gene cluster.</title>
        <authorList>
            <person name="Yan X."/>
            <person name="Huang T."/>
            <person name="Ge H."/>
            <person name="Shen B."/>
        </authorList>
    </citation>
    <scope>NUCLEOTIDE SEQUENCE [LARGE SCALE GENOMIC DNA]</scope>
    <source>
        <strain evidence="7 8">DCA2648</strain>
    </source>
</reference>
<evidence type="ECO:0000256" key="1">
    <source>
        <dbReference type="ARBA" id="ARBA00010088"/>
    </source>
</evidence>
<dbReference type="AlphaFoldDB" id="A0A1Q4V2N7"/>
<sequence>MTAALLAPAPAVSPSASSAQPDLRPFYSQHLRWTPCADLPMNPEDMRCAHVTVPLDYAAPGKGTVSIALARIASTSAHPRGSVLLNFGGPGDPGIVTLAGFGRTFNDLTDAYDVVTFDPRGVGRSSPVTCGNVPRPVFTGTDPAALLKKADTYYDECLRASGPVLPYVGTINAARDLDVIRDALGDDKLNYLGFSYGTRLGAVYTGEFPHKVGRMVLDGVDTLTESLAEQGLVIAEGRQTALDDFATWCAGRSDCALGTNSRTAKESVVRLLHRIEEHPITLYDGSLFTAEVLVSALSATLYSQANWPSLNRALTTLIDDNDPIPLLATSMPVPVASLRPRDVVPADNSQVALTAVNCADDPDRLTAAQLSDPVAYERLRAAYLKASPVFGPAQLDQLLLCAGHPKGSDYVRSVHDVDTPKFLLVGTRGDPATPYRWTEETARRLGDSAVVLDNRGEGHGGYVSSKCVKRTVDTFFLEGDLPSSGQSCSAEPVPPDGPTG</sequence>
<feature type="domain" description="Peptidase S33 tripeptidyl aminopeptidase-like C-terminal" evidence="6">
    <location>
        <begin position="387"/>
        <end position="488"/>
    </location>
</feature>
<proteinExistence type="inferred from homology"/>
<dbReference type="EMBL" id="LFBV01000008">
    <property type="protein sequence ID" value="OKH92097.1"/>
    <property type="molecule type" value="Genomic_DNA"/>
</dbReference>
<dbReference type="Proteomes" id="UP000186455">
    <property type="component" value="Unassembled WGS sequence"/>
</dbReference>
<feature type="domain" description="AB hydrolase-1" evidence="5">
    <location>
        <begin position="83"/>
        <end position="281"/>
    </location>
</feature>
<dbReference type="STRING" id="1048205.AB852_27550"/>
<name>A0A1Q4V2N7_9ACTN</name>
<comment type="similarity">
    <text evidence="1">Belongs to the peptidase S33 family.</text>
</comment>
<organism evidence="7 8">
    <name type="scientific">Streptomyces uncialis</name>
    <dbReference type="NCBI Taxonomy" id="1048205"/>
    <lineage>
        <taxon>Bacteria</taxon>
        <taxon>Bacillati</taxon>
        <taxon>Actinomycetota</taxon>
        <taxon>Actinomycetes</taxon>
        <taxon>Kitasatosporales</taxon>
        <taxon>Streptomycetaceae</taxon>
        <taxon>Streptomyces</taxon>
    </lineage>
</organism>
<dbReference type="InterPro" id="IPR013595">
    <property type="entry name" value="Pept_S33_TAP-like_C"/>
</dbReference>
<gene>
    <name evidence="7" type="ORF">AB852_27550</name>
</gene>
<evidence type="ECO:0000259" key="6">
    <source>
        <dbReference type="Pfam" id="PF08386"/>
    </source>
</evidence>